<evidence type="ECO:0000256" key="1">
    <source>
        <dbReference type="SAM" id="MobiDB-lite"/>
    </source>
</evidence>
<dbReference type="InterPro" id="IPR011990">
    <property type="entry name" value="TPR-like_helical_dom_sf"/>
</dbReference>
<dbReference type="InterPro" id="IPR019734">
    <property type="entry name" value="TPR_rpt"/>
</dbReference>
<evidence type="ECO:0000313" key="3">
    <source>
        <dbReference type="Proteomes" id="UP001176521"/>
    </source>
</evidence>
<dbReference type="GO" id="GO:0007166">
    <property type="term" value="P:cell surface receptor signaling pathway"/>
    <property type="evidence" value="ECO:0007669"/>
    <property type="project" value="InterPro"/>
</dbReference>
<dbReference type="EMBL" id="JAPDMQ010000105">
    <property type="protein sequence ID" value="KAK0534984.1"/>
    <property type="molecule type" value="Genomic_DNA"/>
</dbReference>
<organism evidence="2 3">
    <name type="scientific">Tilletia horrida</name>
    <dbReference type="NCBI Taxonomy" id="155126"/>
    <lineage>
        <taxon>Eukaryota</taxon>
        <taxon>Fungi</taxon>
        <taxon>Dikarya</taxon>
        <taxon>Basidiomycota</taxon>
        <taxon>Ustilaginomycotina</taxon>
        <taxon>Exobasidiomycetes</taxon>
        <taxon>Tilletiales</taxon>
        <taxon>Tilletiaceae</taxon>
        <taxon>Tilletia</taxon>
    </lineage>
</organism>
<feature type="region of interest" description="Disordered" evidence="1">
    <location>
        <begin position="1046"/>
        <end position="1074"/>
    </location>
</feature>
<dbReference type="AlphaFoldDB" id="A0AAN6GD74"/>
<dbReference type="Gene3D" id="1.20.930.20">
    <property type="entry name" value="Adaptor protein Cbl, N-terminal domain"/>
    <property type="match status" value="1"/>
</dbReference>
<reference evidence="2" key="1">
    <citation type="journal article" date="2023" name="PhytoFront">
        <title>Draft Genome Resources of Seven Strains of Tilletia horrida, Causal Agent of Kernel Smut of Rice.</title>
        <authorList>
            <person name="Khanal S."/>
            <person name="Antony Babu S."/>
            <person name="Zhou X.G."/>
        </authorList>
    </citation>
    <scope>NUCLEOTIDE SEQUENCE</scope>
    <source>
        <strain evidence="2">TX3</strain>
    </source>
</reference>
<dbReference type="Proteomes" id="UP001176521">
    <property type="component" value="Unassembled WGS sequence"/>
</dbReference>
<feature type="compositionally biased region" description="Basic residues" evidence="1">
    <location>
        <begin position="1060"/>
        <end position="1074"/>
    </location>
</feature>
<dbReference type="SMART" id="SM00028">
    <property type="entry name" value="TPR"/>
    <property type="match status" value="6"/>
</dbReference>
<dbReference type="PANTHER" id="PTHR19959">
    <property type="entry name" value="KINESIN LIGHT CHAIN"/>
    <property type="match status" value="1"/>
</dbReference>
<dbReference type="Gene3D" id="1.25.40.10">
    <property type="entry name" value="Tetratricopeptide repeat domain"/>
    <property type="match status" value="4"/>
</dbReference>
<dbReference type="SUPFAM" id="SSF48452">
    <property type="entry name" value="TPR-like"/>
    <property type="match status" value="4"/>
</dbReference>
<protein>
    <submittedName>
        <fullName evidence="2">Uncharacterized protein</fullName>
    </submittedName>
</protein>
<dbReference type="InterPro" id="IPR059179">
    <property type="entry name" value="MLKL-like_MCAfunc"/>
</dbReference>
<dbReference type="CDD" id="cd21037">
    <property type="entry name" value="MLKL_NTD"/>
    <property type="match status" value="1"/>
</dbReference>
<comment type="caution">
    <text evidence="2">The sequence shown here is derived from an EMBL/GenBank/DDBJ whole genome shotgun (WGS) entry which is preliminary data.</text>
</comment>
<dbReference type="PANTHER" id="PTHR19959:SF119">
    <property type="entry name" value="FUNGAL LIPASE-LIKE DOMAIN-CONTAINING PROTEIN"/>
    <property type="match status" value="1"/>
</dbReference>
<proteinExistence type="predicted"/>
<accession>A0AAN6GD74</accession>
<dbReference type="Pfam" id="PF13374">
    <property type="entry name" value="TPR_10"/>
    <property type="match status" value="1"/>
</dbReference>
<keyword evidence="3" id="KW-1185">Reference proteome</keyword>
<evidence type="ECO:0000313" key="2">
    <source>
        <dbReference type="EMBL" id="KAK0534984.1"/>
    </source>
</evidence>
<name>A0AAN6GD74_9BASI</name>
<dbReference type="InterPro" id="IPR036537">
    <property type="entry name" value="Adaptor_Cbl_N_dom_sf"/>
</dbReference>
<sequence length="1074" mass="116152">MVAAVIVDSATNHGTMTRPTIHGDGKTLTWDNGIAAADTLVTLFTELAYLAPFAGPFLAMGLGVVKEIFAIVQDVSDSRDACELFATRVMHILSQFARAAQSAQRPILPGTAAAVLLEPFVGRLKSFHDDLQAYAALSTWRRSLKRKEIRDALATHNRDLDLAIASLTAQGTFIQLIRSDYQLAQPVSIHDELRKISAALEQQNSPARPPVSTTPLQPTASVYPPQNYGTDNAQWEQMQDLQFQLSRIVLRDSQADDLAALLDQSDLSSIQDDRVEPDQAHSALAYLNALCDEKTEVGTAQTSGASLAHMLHLSDSLHDLGRLEDSLLVLQSLTAQCRRNTAMQPAHSAAIDRTNLGAALIKLSNALRLLDRHEEALASADEATTIFKQAMLSREGSSKYNAALARSLRALASAQNALGRITEALNNTRHSLSIYRRLRTEQHTQGQGQGQVSVEVRLASTLNNYSILLSDAGRYREALDAIEECLQLRRALHTAHPASLSLADDLANTLNNYSFRLSVQGGGGNSDGHTALKAIEESVTIRRTLYAARPAAYEAALAKTLSNYAVDLAHAGRRDEALDTVEESIHLYRSLAVTRPGCKFESELARTLANYSVDLAHAGRDGDALRASEESVGLYRALHSDRAREYESDLAGSLEIYSNRLRHAGRAREALEAMEESVRLYRSSSTSAHRRASSLSSSSSASSDLARVLASYSRRLQDVGKTSEALTQIEQSVALYASLHAARPAAFSAEYAKALRAYAYQLSDADRHTQALTTLQDSAALFRELYEGAEGDAEGRPAISHLAAAEYATTLRTLSLQLDEAGRSDEALTVISKCVRIYQSLHAAAGSTRGTPSNTYAQDLARALRTQSYQLSQAGAHKDSLAAIEQSVALYRSMLASISPSVVTEAAKEYKTELARALSDYAVDLANAGRAYEGLGALRECLALRRALLTASSTATPTSGSNAAAETAQADLARTLRTYALRLSERAELLDYDDEDEGRLREEAVAALEESVALYAALSARHPTRYASDLASAKERLLMLRGKASAGASGAGTGAATGPRRLRSLMMRRPKKEG</sequence>
<gene>
    <name evidence="2" type="ORF">OC842_002461</name>
</gene>